<sequence length="440" mass="49208">MEFRNLTPFDTLCYSALDPNDDEHRVIAMKVAYRLVRQGDGSWRAQLIDDEPVPLCMGDEYWGEPGASSVRQESDLAPFKPRCDVLVFGQAHAPGGRAATQWETRLKVTVLEAPAVEAVYEQKAQWQPGRQRYVSRPGFEQTKEKVQKVLLDKRLWIFGPHTFQRQSMGSGWKRTAPQAITELPLRWDHAFGGASLVRDDADPTAEPLLHEVCFSNPLGSGWLDKREPRIRRKAGQQERKEITAPQIVQSDEPLPAPVMGEHPEGSVDARKMAELAHAYGVAPAGYGPLGRAWAPRLALAGTYDDTWLQTRHPGVPSDIDFRYWNGAPDDQQLPYLPPDFCLEAWNLTPHATTGGHVRVVMPGHRPFLLMRMDSGVMLPLPMITDTVILDTEAMTLTLTHRTWIPAGSPGIRVLEARFEVDPAEPLVRRAPKNSSALQEA</sequence>
<dbReference type="EMBL" id="FKIF01000006">
    <property type="protein sequence ID" value="SAI69938.1"/>
    <property type="molecule type" value="Genomic_DNA"/>
</dbReference>
<organism evidence="2 3">
    <name type="scientific">Bordetella ansorpii</name>
    <dbReference type="NCBI Taxonomy" id="288768"/>
    <lineage>
        <taxon>Bacteria</taxon>
        <taxon>Pseudomonadati</taxon>
        <taxon>Pseudomonadota</taxon>
        <taxon>Betaproteobacteria</taxon>
        <taxon>Burkholderiales</taxon>
        <taxon>Alcaligenaceae</taxon>
        <taxon>Bordetella</taxon>
    </lineage>
</organism>
<dbReference type="Proteomes" id="UP000076848">
    <property type="component" value="Unassembled WGS sequence"/>
</dbReference>
<accession>A0A157SHK3</accession>
<proteinExistence type="predicted"/>
<evidence type="ECO:0000313" key="2">
    <source>
        <dbReference type="EMBL" id="SAI69938.1"/>
    </source>
</evidence>
<dbReference type="Pfam" id="PF09937">
    <property type="entry name" value="DUF2169"/>
    <property type="match status" value="1"/>
</dbReference>
<dbReference type="AlphaFoldDB" id="A0A157SHK3"/>
<protein>
    <submittedName>
        <fullName evidence="2">Uncharacterized protein conserved in bacteria</fullName>
    </submittedName>
</protein>
<keyword evidence="3" id="KW-1185">Reference proteome</keyword>
<dbReference type="RefSeq" id="WP_066127953.1">
    <property type="nucleotide sequence ID" value="NZ_FKIF01000006.1"/>
</dbReference>
<dbReference type="InterPro" id="IPR018683">
    <property type="entry name" value="DUF2169"/>
</dbReference>
<gene>
    <name evidence="2" type="ORF">SAMEA3906486_02802</name>
</gene>
<dbReference type="STRING" id="288768.SAMEA3906486_02802"/>
<name>A0A157SHK3_9BORD</name>
<evidence type="ECO:0000259" key="1">
    <source>
        <dbReference type="Pfam" id="PF09937"/>
    </source>
</evidence>
<feature type="domain" description="DUF2169" evidence="1">
    <location>
        <begin position="23"/>
        <end position="401"/>
    </location>
</feature>
<evidence type="ECO:0000313" key="3">
    <source>
        <dbReference type="Proteomes" id="UP000076848"/>
    </source>
</evidence>
<dbReference type="OrthoDB" id="237820at2"/>
<reference evidence="2 3" key="1">
    <citation type="submission" date="2016-04" db="EMBL/GenBank/DDBJ databases">
        <authorList>
            <consortium name="Pathogen Informatics"/>
        </authorList>
    </citation>
    <scope>NUCLEOTIDE SEQUENCE [LARGE SCALE GENOMIC DNA]</scope>
    <source>
        <strain evidence="2 3">H050680373</strain>
    </source>
</reference>